<dbReference type="AlphaFoldDB" id="A0A4R5NBV3"/>
<reference evidence="8 9" key="1">
    <citation type="journal article" date="2019" name="Appl. Microbiol. Biotechnol.">
        <title>Uncovering carbohydrate metabolism through a genotype-phenotype association study of 56 lactic acid bacteria genomes.</title>
        <authorList>
            <person name="Buron-Moles G."/>
            <person name="Chailyan A."/>
            <person name="Dolejs I."/>
            <person name="Forster J."/>
            <person name="Miks M.H."/>
        </authorList>
    </citation>
    <scope>NUCLEOTIDE SEQUENCE [LARGE SCALE GENOMIC DNA]</scope>
    <source>
        <strain evidence="8 9">ATCC 700006</strain>
    </source>
</reference>
<dbReference type="Pfam" id="PF00892">
    <property type="entry name" value="EamA"/>
    <property type="match status" value="2"/>
</dbReference>
<feature type="transmembrane region" description="Helical" evidence="6">
    <location>
        <begin position="104"/>
        <end position="123"/>
    </location>
</feature>
<dbReference type="STRING" id="907931.GCA_000165675_01859"/>
<organism evidence="8 9">
    <name type="scientific">Leuconostoc fallax</name>
    <dbReference type="NCBI Taxonomy" id="1251"/>
    <lineage>
        <taxon>Bacteria</taxon>
        <taxon>Bacillati</taxon>
        <taxon>Bacillota</taxon>
        <taxon>Bacilli</taxon>
        <taxon>Lactobacillales</taxon>
        <taxon>Lactobacillaceae</taxon>
        <taxon>Leuconostoc</taxon>
    </lineage>
</organism>
<proteinExistence type="inferred from homology"/>
<feature type="transmembrane region" description="Helical" evidence="6">
    <location>
        <begin position="75"/>
        <end position="98"/>
    </location>
</feature>
<dbReference type="GO" id="GO:0016020">
    <property type="term" value="C:membrane"/>
    <property type="evidence" value="ECO:0007669"/>
    <property type="project" value="UniProtKB-SubCell"/>
</dbReference>
<comment type="caution">
    <text evidence="8">The sequence shown here is derived from an EMBL/GenBank/DDBJ whole genome shotgun (WGS) entry which is preliminary data.</text>
</comment>
<dbReference type="InterPro" id="IPR000620">
    <property type="entry name" value="EamA_dom"/>
</dbReference>
<dbReference type="InterPro" id="IPR050638">
    <property type="entry name" value="AA-Vitamin_Transporters"/>
</dbReference>
<dbReference type="Proteomes" id="UP000295681">
    <property type="component" value="Unassembled WGS sequence"/>
</dbReference>
<feature type="transmembrane region" description="Helical" evidence="6">
    <location>
        <begin position="135"/>
        <end position="154"/>
    </location>
</feature>
<feature type="transmembrane region" description="Helical" evidence="6">
    <location>
        <begin position="277"/>
        <end position="295"/>
    </location>
</feature>
<evidence type="ECO:0000256" key="3">
    <source>
        <dbReference type="ARBA" id="ARBA00022692"/>
    </source>
</evidence>
<evidence type="ECO:0000259" key="7">
    <source>
        <dbReference type="Pfam" id="PF00892"/>
    </source>
</evidence>
<feature type="transmembrane region" description="Helical" evidence="6">
    <location>
        <begin position="160"/>
        <end position="177"/>
    </location>
</feature>
<dbReference type="EMBL" id="PUFI01000002">
    <property type="protein sequence ID" value="TDG70083.1"/>
    <property type="molecule type" value="Genomic_DNA"/>
</dbReference>
<evidence type="ECO:0000256" key="4">
    <source>
        <dbReference type="ARBA" id="ARBA00022989"/>
    </source>
</evidence>
<evidence type="ECO:0000256" key="5">
    <source>
        <dbReference type="ARBA" id="ARBA00023136"/>
    </source>
</evidence>
<feature type="domain" description="EamA" evidence="7">
    <location>
        <begin position="160"/>
        <end position="292"/>
    </location>
</feature>
<dbReference type="PANTHER" id="PTHR32322">
    <property type="entry name" value="INNER MEMBRANE TRANSPORTER"/>
    <property type="match status" value="1"/>
</dbReference>
<protein>
    <recommendedName>
        <fullName evidence="7">EamA domain-containing protein</fullName>
    </recommendedName>
</protein>
<keyword evidence="4 6" id="KW-1133">Transmembrane helix</keyword>
<dbReference type="SUPFAM" id="SSF103481">
    <property type="entry name" value="Multidrug resistance efflux transporter EmrE"/>
    <property type="match status" value="2"/>
</dbReference>
<keyword evidence="9" id="KW-1185">Reference proteome</keyword>
<feature type="transmembrane region" description="Helical" evidence="6">
    <location>
        <begin position="217"/>
        <end position="240"/>
    </location>
</feature>
<comment type="similarity">
    <text evidence="2">Belongs to the EamA transporter family.</text>
</comment>
<feature type="transmembrane region" description="Helical" evidence="6">
    <location>
        <begin position="252"/>
        <end position="271"/>
    </location>
</feature>
<feature type="transmembrane region" description="Helical" evidence="6">
    <location>
        <begin position="45"/>
        <end position="68"/>
    </location>
</feature>
<gene>
    <name evidence="8" type="ORF">C5L23_001607</name>
</gene>
<dbReference type="InterPro" id="IPR037185">
    <property type="entry name" value="EmrE-like"/>
</dbReference>
<comment type="subcellular location">
    <subcellularLocation>
        <location evidence="1">Endomembrane system</location>
        <topology evidence="1">Multi-pass membrane protein</topology>
    </subcellularLocation>
</comment>
<feature type="transmembrane region" description="Helical" evidence="6">
    <location>
        <begin position="186"/>
        <end position="205"/>
    </location>
</feature>
<keyword evidence="5 6" id="KW-0472">Membrane</keyword>
<feature type="domain" description="EamA" evidence="7">
    <location>
        <begin position="9"/>
        <end position="146"/>
    </location>
</feature>
<evidence type="ECO:0000256" key="6">
    <source>
        <dbReference type="SAM" id="Phobius"/>
    </source>
</evidence>
<evidence type="ECO:0000313" key="8">
    <source>
        <dbReference type="EMBL" id="TDG70083.1"/>
    </source>
</evidence>
<evidence type="ECO:0000313" key="9">
    <source>
        <dbReference type="Proteomes" id="UP000295681"/>
    </source>
</evidence>
<accession>A0A4R5NBV3</accession>
<evidence type="ECO:0000256" key="2">
    <source>
        <dbReference type="ARBA" id="ARBA00007362"/>
    </source>
</evidence>
<sequence>MLERKHVNIIFGGLSAILFGISGILASVLFQRINMVPEWLVGMRMFWSGLLLILVLACKFGGSIFSIWYRKADAILIILFGVIGVLLAQSSFFLSVYFGNAAMATILQSLGPTIIIILLSIFYRKLPVRMDTVSIIIALIGVFLLVTNGDIGHLKVTTQALFWGIISAFGVAAYTLIPRPLLQQHHALLVVAWGLLIGGIAENLIQPLWHIPNNLQVIDWSMIGFIIIGGTLVPYALYVLSLCHLAPTTASLLGIIEPLTATLISVTLLGVQLLPVQMIGVCLILSTIILISLPVERIVEKFLKRRA</sequence>
<evidence type="ECO:0000256" key="1">
    <source>
        <dbReference type="ARBA" id="ARBA00004127"/>
    </source>
</evidence>
<keyword evidence="3 6" id="KW-0812">Transmembrane</keyword>
<feature type="transmembrane region" description="Helical" evidence="6">
    <location>
        <begin position="7"/>
        <end position="33"/>
    </location>
</feature>
<name>A0A4R5NBV3_9LACO</name>
<dbReference type="PANTHER" id="PTHR32322:SF2">
    <property type="entry name" value="EAMA DOMAIN-CONTAINING PROTEIN"/>
    <property type="match status" value="1"/>
</dbReference>